<gene>
    <name evidence="4" type="ORF">HZI73_07645</name>
</gene>
<dbReference type="SUPFAM" id="SSF51735">
    <property type="entry name" value="NAD(P)-binding Rossmann-fold domains"/>
    <property type="match status" value="1"/>
</dbReference>
<dbReference type="Proteomes" id="UP000683246">
    <property type="component" value="Chromosome"/>
</dbReference>
<dbReference type="AlphaFoldDB" id="A0A8J8MID1"/>
<keyword evidence="2" id="KW-0521">NADP</keyword>
<comment type="similarity">
    <text evidence="1">Belongs to the short-chain dehydrogenases/reductases (SDR) family.</text>
</comment>
<protein>
    <submittedName>
        <fullName evidence="4">SDR family oxidoreductase</fullName>
    </submittedName>
</protein>
<organism evidence="4 5">
    <name type="scientific">Vallitalea pronyensis</name>
    <dbReference type="NCBI Taxonomy" id="1348613"/>
    <lineage>
        <taxon>Bacteria</taxon>
        <taxon>Bacillati</taxon>
        <taxon>Bacillota</taxon>
        <taxon>Clostridia</taxon>
        <taxon>Lachnospirales</taxon>
        <taxon>Vallitaleaceae</taxon>
        <taxon>Vallitalea</taxon>
    </lineage>
</organism>
<accession>A0A8J8MID1</accession>
<dbReference type="PROSITE" id="PS00061">
    <property type="entry name" value="ADH_SHORT"/>
    <property type="match status" value="1"/>
</dbReference>
<dbReference type="PANTHER" id="PTHR43618:SF8">
    <property type="entry name" value="7ALPHA-HYDROXYSTEROID DEHYDROGENASE"/>
    <property type="match status" value="1"/>
</dbReference>
<keyword evidence="3" id="KW-0560">Oxidoreductase</keyword>
<dbReference type="GO" id="GO:0008206">
    <property type="term" value="P:bile acid metabolic process"/>
    <property type="evidence" value="ECO:0007669"/>
    <property type="project" value="UniProtKB-ARBA"/>
</dbReference>
<dbReference type="GO" id="GO:0016491">
    <property type="term" value="F:oxidoreductase activity"/>
    <property type="evidence" value="ECO:0007669"/>
    <property type="project" value="UniProtKB-KW"/>
</dbReference>
<dbReference type="Pfam" id="PF13561">
    <property type="entry name" value="adh_short_C2"/>
    <property type="match status" value="1"/>
</dbReference>
<dbReference type="InterPro" id="IPR020904">
    <property type="entry name" value="Sc_DH/Rdtase_CS"/>
</dbReference>
<dbReference type="RefSeq" id="WP_212697659.1">
    <property type="nucleotide sequence ID" value="NZ_CP058649.1"/>
</dbReference>
<evidence type="ECO:0000256" key="2">
    <source>
        <dbReference type="ARBA" id="ARBA00022857"/>
    </source>
</evidence>
<name>A0A8J8MID1_9FIRM</name>
<dbReference type="PANTHER" id="PTHR43618">
    <property type="entry name" value="7-ALPHA-HYDROXYSTEROID DEHYDROGENASE"/>
    <property type="match status" value="1"/>
</dbReference>
<dbReference type="FunFam" id="3.40.50.720:FF:000084">
    <property type="entry name" value="Short-chain dehydrogenase reductase"/>
    <property type="match status" value="1"/>
</dbReference>
<dbReference type="InterPro" id="IPR036291">
    <property type="entry name" value="NAD(P)-bd_dom_sf"/>
</dbReference>
<evidence type="ECO:0000313" key="5">
    <source>
        <dbReference type="Proteomes" id="UP000683246"/>
    </source>
</evidence>
<evidence type="ECO:0000256" key="3">
    <source>
        <dbReference type="ARBA" id="ARBA00023002"/>
    </source>
</evidence>
<sequence>MNNLFDLTGKVAVVTGGTKGIGAAIAKGLKDAGAKVWIHGSQEAFTRQEAEQHGYAYSYGDLSTKEGYQKLVDDVKAIETKVDILINNAGMEYYKSIEEGDHDYLDSIYQVNCKSPYFLVQALLPLLRKSSSGSIINVTSIHDVVPVRSNSSYCMSKASLAMYTKVAALELAKEGIRVNNLAPGAIATSMNEDLIEQMDFDRWIPLQRPGTCDEMIGPSIFLASEASSYMTGATLYVDGGYKENLLRY</sequence>
<reference evidence="4" key="1">
    <citation type="submission" date="2020-07" db="EMBL/GenBank/DDBJ databases">
        <title>Vallitalea pronyensis genome.</title>
        <authorList>
            <person name="Postec A."/>
        </authorList>
    </citation>
    <scope>NUCLEOTIDE SEQUENCE</scope>
    <source>
        <strain evidence="4">FatNI3</strain>
    </source>
</reference>
<dbReference type="PRINTS" id="PR00080">
    <property type="entry name" value="SDRFAMILY"/>
</dbReference>
<dbReference type="EMBL" id="CP058649">
    <property type="protein sequence ID" value="QUI22179.1"/>
    <property type="molecule type" value="Genomic_DNA"/>
</dbReference>
<evidence type="ECO:0000256" key="1">
    <source>
        <dbReference type="ARBA" id="ARBA00006484"/>
    </source>
</evidence>
<dbReference type="PRINTS" id="PR00081">
    <property type="entry name" value="GDHRDH"/>
</dbReference>
<dbReference type="CDD" id="cd05233">
    <property type="entry name" value="SDR_c"/>
    <property type="match status" value="1"/>
</dbReference>
<proteinExistence type="inferred from homology"/>
<dbReference type="InterPro" id="IPR002347">
    <property type="entry name" value="SDR_fam"/>
</dbReference>
<evidence type="ECO:0000313" key="4">
    <source>
        <dbReference type="EMBL" id="QUI22179.1"/>
    </source>
</evidence>
<dbReference type="Gene3D" id="3.40.50.720">
    <property type="entry name" value="NAD(P)-binding Rossmann-like Domain"/>
    <property type="match status" value="1"/>
</dbReference>
<dbReference type="KEGG" id="vpy:HZI73_07645"/>
<keyword evidence="5" id="KW-1185">Reference proteome</keyword>
<dbReference type="InterPro" id="IPR052178">
    <property type="entry name" value="Sec_Metab_Biosynth_SDR"/>
</dbReference>